<sequence>MAGHFALLPLRPEPPIKPLEPAQENLRKSPVDLVYATYKSKPDLKCFFQECKKFPFYACSCGDIVSGICREHFDDHLEIKKNHQIKKNFLKFSQKNKIELRNKYMLNIQEIKDCKNQAIRETSKIMKDLKQGLEKYLSMVSDFEKQYFDALNFIENNDEILFTSKMTETEHFLLQNIEDNEKLKLPNYESFKFDKKASNHLKNQNRFDLIEHMSKVIYEEKYYDSKLKNQILQAIEYDKSLKESLFLSKLLDFLKG</sequence>
<comment type="caution">
    <text evidence="1">The sequence shown here is derived from an EMBL/GenBank/DDBJ whole genome shotgun (WGS) entry which is preliminary data.</text>
</comment>
<organism evidence="1 2">
    <name type="scientific">Stentor coeruleus</name>
    <dbReference type="NCBI Taxonomy" id="5963"/>
    <lineage>
        <taxon>Eukaryota</taxon>
        <taxon>Sar</taxon>
        <taxon>Alveolata</taxon>
        <taxon>Ciliophora</taxon>
        <taxon>Postciliodesmatophora</taxon>
        <taxon>Heterotrichea</taxon>
        <taxon>Heterotrichida</taxon>
        <taxon>Stentoridae</taxon>
        <taxon>Stentor</taxon>
    </lineage>
</organism>
<proteinExistence type="predicted"/>
<reference evidence="1 2" key="1">
    <citation type="submission" date="2016-11" db="EMBL/GenBank/DDBJ databases">
        <title>The macronuclear genome of Stentor coeruleus: a giant cell with tiny introns.</title>
        <authorList>
            <person name="Slabodnick M."/>
            <person name="Ruby J.G."/>
            <person name="Reiff S.B."/>
            <person name="Swart E.C."/>
            <person name="Gosai S."/>
            <person name="Prabakaran S."/>
            <person name="Witkowska E."/>
            <person name="Larue G.E."/>
            <person name="Fisher S."/>
            <person name="Freeman R.M."/>
            <person name="Gunawardena J."/>
            <person name="Chu W."/>
            <person name="Stover N.A."/>
            <person name="Gregory B.D."/>
            <person name="Nowacki M."/>
            <person name="Derisi J."/>
            <person name="Roy S.W."/>
            <person name="Marshall W.F."/>
            <person name="Sood P."/>
        </authorList>
    </citation>
    <scope>NUCLEOTIDE SEQUENCE [LARGE SCALE GENOMIC DNA]</scope>
    <source>
        <strain evidence="1">WM001</strain>
    </source>
</reference>
<dbReference type="AlphaFoldDB" id="A0A1R2BVZ6"/>
<evidence type="ECO:0000313" key="2">
    <source>
        <dbReference type="Proteomes" id="UP000187209"/>
    </source>
</evidence>
<gene>
    <name evidence="1" type="ORF">SteCoe_18715</name>
</gene>
<accession>A0A1R2BVZ6</accession>
<name>A0A1R2BVZ6_9CILI</name>
<dbReference type="Proteomes" id="UP000187209">
    <property type="component" value="Unassembled WGS sequence"/>
</dbReference>
<keyword evidence="2" id="KW-1185">Reference proteome</keyword>
<dbReference type="EMBL" id="MPUH01000402">
    <property type="protein sequence ID" value="OMJ80906.1"/>
    <property type="molecule type" value="Genomic_DNA"/>
</dbReference>
<evidence type="ECO:0000313" key="1">
    <source>
        <dbReference type="EMBL" id="OMJ80906.1"/>
    </source>
</evidence>
<protein>
    <submittedName>
        <fullName evidence="1">Uncharacterized protein</fullName>
    </submittedName>
</protein>